<evidence type="ECO:0000256" key="11">
    <source>
        <dbReference type="ARBA" id="ARBA00022842"/>
    </source>
</evidence>
<comment type="pathway">
    <text evidence="5">Cofactor biosynthesis; thiamine diphosphate biosynthesis; thiamine phosphate from 4-amino-2-methyl-5-diphosphomethylpyrimidine and 4-methyl-5-(2-phosphoethyl)-thiazole: step 1/1.</text>
</comment>
<comment type="catalytic activity">
    <reaction evidence="14">
        <text>2-(2-carboxy-4-methylthiazol-5-yl)ethyl phosphate + 4-amino-2-methyl-5-(diphosphooxymethyl)pyrimidine + 2 H(+) = thiamine phosphate + CO2 + diphosphate</text>
        <dbReference type="Rhea" id="RHEA:47848"/>
        <dbReference type="ChEBI" id="CHEBI:15378"/>
        <dbReference type="ChEBI" id="CHEBI:16526"/>
        <dbReference type="ChEBI" id="CHEBI:33019"/>
        <dbReference type="ChEBI" id="CHEBI:37575"/>
        <dbReference type="ChEBI" id="CHEBI:57841"/>
        <dbReference type="ChEBI" id="CHEBI:62890"/>
        <dbReference type="EC" id="2.5.1.3"/>
    </reaction>
</comment>
<dbReference type="Gene3D" id="3.40.1190.20">
    <property type="match status" value="1"/>
</dbReference>
<comment type="catalytic activity">
    <reaction evidence="13">
        <text>4-methyl-5-(2-phosphooxyethyl)-thiazole + 4-amino-2-methyl-5-(diphosphooxymethyl)pyrimidine + H(+) = thiamine phosphate + diphosphate</text>
        <dbReference type="Rhea" id="RHEA:22328"/>
        <dbReference type="ChEBI" id="CHEBI:15378"/>
        <dbReference type="ChEBI" id="CHEBI:33019"/>
        <dbReference type="ChEBI" id="CHEBI:37575"/>
        <dbReference type="ChEBI" id="CHEBI:57841"/>
        <dbReference type="ChEBI" id="CHEBI:58296"/>
        <dbReference type="EC" id="2.5.1.3"/>
    </reaction>
</comment>
<dbReference type="UniPathway" id="UPA00060">
    <property type="reaction ID" value="UER00139"/>
</dbReference>
<dbReference type="SUPFAM" id="SSF53613">
    <property type="entry name" value="Ribokinase-like"/>
    <property type="match status" value="1"/>
</dbReference>
<evidence type="ECO:0000256" key="15">
    <source>
        <dbReference type="ARBA" id="ARBA00047883"/>
    </source>
</evidence>
<keyword evidence="10" id="KW-0067">ATP-binding</keyword>
<sequence>MTQVRAEKPVVDYSVYLVTGRDLLPPGKGYLESLKEAIEGGVTLIQVREKNAETSEFLEIAQQTVELCRSHKVPVLINDRIDIALASRADGVHLGQTDMPVPMARSLLPPNAIIGMTCTTSEHVRQAILDQVDYVGLGAVYGTATKDVSAPGKIRGVKGVREMLNVLEGTGVKSVAIGGIKSTNLLRVLHGAVTPTGHALDGVAVVSDIVASSNPRASAERLSLIFRSWAAIPRGSKSFSVDGADAYLPANVIKAAADLVAHLTNNVVKTQSANATIAMGGSPIMAAAAQEQADLARIPGGMLINFGTVEEMDGMLAAGFNANLNRKPVIFDPVGIGATTYRQNCAEELLSKWQPTVIKGNAAEIGALIQSEEVDFPRIDGVYTITDAHRCTQRKVKSQGVDSLGSGFKDPEAVVRSLAQKERCIVVLSGPIDYISDGSTVIRLSNGHPLLGQITGAGCMLGTAVATFCGAQSVLAERKGLGAADGVLARGDMLTAAAAGVLALTIASENAAQRGDVHGPGTFLPALIDSLADLTPETIQNMAKVEVDVENK</sequence>
<dbReference type="NCBIfam" id="TIGR00693">
    <property type="entry name" value="thiE"/>
    <property type="match status" value="1"/>
</dbReference>
<dbReference type="Pfam" id="PF02581">
    <property type="entry name" value="TMP-TENI"/>
    <property type="match status" value="1"/>
</dbReference>
<dbReference type="OrthoDB" id="4994at2759"/>
<keyword evidence="6" id="KW-0808">Transferase</keyword>
<dbReference type="HAMAP" id="MF_00097">
    <property type="entry name" value="TMP_synthase"/>
    <property type="match status" value="1"/>
</dbReference>
<evidence type="ECO:0000256" key="7">
    <source>
        <dbReference type="ARBA" id="ARBA00022723"/>
    </source>
</evidence>
<dbReference type="PRINTS" id="PR01099">
    <property type="entry name" value="HYETHTZKNASE"/>
</dbReference>
<dbReference type="FunFam" id="3.20.20.70:FF:000104">
    <property type="entry name" value="Thiamine biosynthetic bifunctional enzyme"/>
    <property type="match status" value="1"/>
</dbReference>
<dbReference type="HAMAP" id="MF_00228">
    <property type="entry name" value="Thz_kinase"/>
    <property type="match status" value="1"/>
</dbReference>
<keyword evidence="20" id="KW-1185">Reference proteome</keyword>
<evidence type="ECO:0000256" key="6">
    <source>
        <dbReference type="ARBA" id="ARBA00022679"/>
    </source>
</evidence>
<dbReference type="InterPro" id="IPR022998">
    <property type="entry name" value="ThiamineP_synth_TenI"/>
</dbReference>
<comment type="cofactor">
    <cofactor evidence="2">
        <name>Mg(2+)</name>
        <dbReference type="ChEBI" id="CHEBI:18420"/>
    </cofactor>
</comment>
<dbReference type="EMBL" id="SEOQ01000214">
    <property type="protein sequence ID" value="TFY66835.1"/>
    <property type="molecule type" value="Genomic_DNA"/>
</dbReference>
<evidence type="ECO:0000256" key="14">
    <source>
        <dbReference type="ARBA" id="ARBA00047851"/>
    </source>
</evidence>
<dbReference type="GO" id="GO:0009228">
    <property type="term" value="P:thiamine biosynthetic process"/>
    <property type="evidence" value="ECO:0007669"/>
    <property type="project" value="UniProtKB-KW"/>
</dbReference>
<dbReference type="STRING" id="205917.A0A4Y9YWY9"/>
<dbReference type="GO" id="GO:0000287">
    <property type="term" value="F:magnesium ion binding"/>
    <property type="evidence" value="ECO:0007669"/>
    <property type="project" value="InterPro"/>
</dbReference>
<dbReference type="InterPro" id="IPR036206">
    <property type="entry name" value="ThiamineP_synth_sf"/>
</dbReference>
<evidence type="ECO:0000256" key="10">
    <source>
        <dbReference type="ARBA" id="ARBA00022840"/>
    </source>
</evidence>
<evidence type="ECO:0000313" key="20">
    <source>
        <dbReference type="Proteomes" id="UP000298327"/>
    </source>
</evidence>
<dbReference type="Gene3D" id="3.20.20.70">
    <property type="entry name" value="Aldolase class I"/>
    <property type="match status" value="1"/>
</dbReference>
<keyword evidence="8" id="KW-0547">Nucleotide-binding</keyword>
<reference evidence="19 20" key="1">
    <citation type="submission" date="2019-02" db="EMBL/GenBank/DDBJ databases">
        <title>Genome sequencing of the rare red list fungi Dentipellis fragilis.</title>
        <authorList>
            <person name="Buettner E."/>
            <person name="Kellner H."/>
        </authorList>
    </citation>
    <scope>NUCLEOTIDE SEQUENCE [LARGE SCALE GENOMIC DNA]</scope>
    <source>
        <strain evidence="19 20">DSM 105465</strain>
    </source>
</reference>
<evidence type="ECO:0000256" key="12">
    <source>
        <dbReference type="ARBA" id="ARBA00022977"/>
    </source>
</evidence>
<dbReference type="GO" id="GO:0004417">
    <property type="term" value="F:hydroxyethylthiazole kinase activity"/>
    <property type="evidence" value="ECO:0007669"/>
    <property type="project" value="UniProtKB-EC"/>
</dbReference>
<dbReference type="GO" id="GO:0005737">
    <property type="term" value="C:cytoplasm"/>
    <property type="evidence" value="ECO:0007669"/>
    <property type="project" value="TreeGrafter"/>
</dbReference>
<comment type="catalytic activity">
    <reaction evidence="1">
        <text>5-(2-hydroxyethyl)-4-methylthiazole + ATP = 4-methyl-5-(2-phosphooxyethyl)-thiazole + ADP + H(+)</text>
        <dbReference type="Rhea" id="RHEA:24212"/>
        <dbReference type="ChEBI" id="CHEBI:15378"/>
        <dbReference type="ChEBI" id="CHEBI:17957"/>
        <dbReference type="ChEBI" id="CHEBI:30616"/>
        <dbReference type="ChEBI" id="CHEBI:58296"/>
        <dbReference type="ChEBI" id="CHEBI:456216"/>
        <dbReference type="EC" id="2.7.1.50"/>
    </reaction>
</comment>
<protein>
    <recommendedName>
        <fullName evidence="18">Thiamine phosphate synthase/TenI domain-containing protein</fullName>
    </recommendedName>
</protein>
<dbReference type="Pfam" id="PF02110">
    <property type="entry name" value="HK"/>
    <property type="match status" value="1"/>
</dbReference>
<comment type="pathway">
    <text evidence="4">Cofactor biosynthesis; thiamine diphosphate biosynthesis; 4-methyl-5-(2-phosphoethyl)-thiazole from 5-(2-hydroxyethyl)-4-methylthiazole: step 1/1.</text>
</comment>
<dbReference type="AlphaFoldDB" id="A0A4Y9YWY9"/>
<dbReference type="GO" id="GO:0009229">
    <property type="term" value="P:thiamine diphosphate biosynthetic process"/>
    <property type="evidence" value="ECO:0007669"/>
    <property type="project" value="UniProtKB-UniPathway"/>
</dbReference>
<dbReference type="GO" id="GO:0005524">
    <property type="term" value="F:ATP binding"/>
    <property type="evidence" value="ECO:0007669"/>
    <property type="project" value="UniProtKB-KW"/>
</dbReference>
<evidence type="ECO:0000256" key="4">
    <source>
        <dbReference type="ARBA" id="ARBA00004868"/>
    </source>
</evidence>
<comment type="catalytic activity">
    <reaction evidence="15">
        <text>2-[(2R,5Z)-2-carboxy-4-methylthiazol-5(2H)-ylidene]ethyl phosphate + 4-amino-2-methyl-5-(diphosphooxymethyl)pyrimidine + 2 H(+) = thiamine phosphate + CO2 + diphosphate</text>
        <dbReference type="Rhea" id="RHEA:47844"/>
        <dbReference type="ChEBI" id="CHEBI:15378"/>
        <dbReference type="ChEBI" id="CHEBI:16526"/>
        <dbReference type="ChEBI" id="CHEBI:33019"/>
        <dbReference type="ChEBI" id="CHEBI:37575"/>
        <dbReference type="ChEBI" id="CHEBI:57841"/>
        <dbReference type="ChEBI" id="CHEBI:62899"/>
        <dbReference type="EC" id="2.5.1.3"/>
    </reaction>
</comment>
<dbReference type="InterPro" id="IPR013785">
    <property type="entry name" value="Aldolase_TIM"/>
</dbReference>
<dbReference type="Proteomes" id="UP000298327">
    <property type="component" value="Unassembled WGS sequence"/>
</dbReference>
<dbReference type="SUPFAM" id="SSF51391">
    <property type="entry name" value="Thiamin phosphate synthase"/>
    <property type="match status" value="1"/>
</dbReference>
<evidence type="ECO:0000256" key="9">
    <source>
        <dbReference type="ARBA" id="ARBA00022777"/>
    </source>
</evidence>
<feature type="domain" description="Thiamine phosphate synthase/TenI" evidence="18">
    <location>
        <begin position="15"/>
        <end position="209"/>
    </location>
</feature>
<proteinExistence type="inferred from homology"/>
<evidence type="ECO:0000259" key="18">
    <source>
        <dbReference type="Pfam" id="PF02581"/>
    </source>
</evidence>
<comment type="caution">
    <text evidence="19">The sequence shown here is derived from an EMBL/GenBank/DDBJ whole genome shotgun (WGS) entry which is preliminary data.</text>
</comment>
<dbReference type="GO" id="GO:0004789">
    <property type="term" value="F:thiamine-phosphate diphosphorylase activity"/>
    <property type="evidence" value="ECO:0007669"/>
    <property type="project" value="UniProtKB-EC"/>
</dbReference>
<name>A0A4Y9YWY9_9AGAM</name>
<evidence type="ECO:0000256" key="16">
    <source>
        <dbReference type="ARBA" id="ARBA00061146"/>
    </source>
</evidence>
<keyword evidence="9" id="KW-0418">Kinase</keyword>
<organism evidence="19 20">
    <name type="scientific">Dentipellis fragilis</name>
    <dbReference type="NCBI Taxonomy" id="205917"/>
    <lineage>
        <taxon>Eukaryota</taxon>
        <taxon>Fungi</taxon>
        <taxon>Dikarya</taxon>
        <taxon>Basidiomycota</taxon>
        <taxon>Agaricomycotina</taxon>
        <taxon>Agaricomycetes</taxon>
        <taxon>Russulales</taxon>
        <taxon>Hericiaceae</taxon>
        <taxon>Dentipellis</taxon>
    </lineage>
</organism>
<dbReference type="PANTHER" id="PTHR20857">
    <property type="entry name" value="THIAMINE-PHOSPHATE PYROPHOSPHORYLASE"/>
    <property type="match status" value="1"/>
</dbReference>
<evidence type="ECO:0000256" key="13">
    <source>
        <dbReference type="ARBA" id="ARBA00047334"/>
    </source>
</evidence>
<comment type="similarity">
    <text evidence="17">In the N-terminal section; belongs to the thiamine-phosphate synthase family.</text>
</comment>
<keyword evidence="11" id="KW-0460">Magnesium</keyword>
<evidence type="ECO:0000256" key="8">
    <source>
        <dbReference type="ARBA" id="ARBA00022741"/>
    </source>
</evidence>
<dbReference type="CDD" id="cd01170">
    <property type="entry name" value="THZ_kinase"/>
    <property type="match status" value="1"/>
</dbReference>
<dbReference type="PANTHER" id="PTHR20857:SF23">
    <property type="entry name" value="THIAMINE BIOSYNTHETIC BIFUNCTIONAL ENZYME"/>
    <property type="match status" value="1"/>
</dbReference>
<evidence type="ECO:0000313" key="19">
    <source>
        <dbReference type="EMBL" id="TFY66835.1"/>
    </source>
</evidence>
<evidence type="ECO:0000256" key="3">
    <source>
        <dbReference type="ARBA" id="ARBA00003814"/>
    </source>
</evidence>
<gene>
    <name evidence="19" type="ORF">EVG20_g4251</name>
</gene>
<dbReference type="InterPro" id="IPR000417">
    <property type="entry name" value="Hyethyz_kinase"/>
</dbReference>
<accession>A0A4Y9YWY9</accession>
<evidence type="ECO:0000256" key="5">
    <source>
        <dbReference type="ARBA" id="ARBA00005165"/>
    </source>
</evidence>
<keyword evidence="7" id="KW-0479">Metal-binding</keyword>
<evidence type="ECO:0000256" key="17">
    <source>
        <dbReference type="ARBA" id="ARBA00061283"/>
    </source>
</evidence>
<evidence type="ECO:0000256" key="2">
    <source>
        <dbReference type="ARBA" id="ARBA00001946"/>
    </source>
</evidence>
<keyword evidence="12" id="KW-0784">Thiamine biosynthesis</keyword>
<dbReference type="InterPro" id="IPR029056">
    <property type="entry name" value="Ribokinase-like"/>
</dbReference>
<dbReference type="InterPro" id="IPR034291">
    <property type="entry name" value="TMP_synthase"/>
</dbReference>
<evidence type="ECO:0000256" key="1">
    <source>
        <dbReference type="ARBA" id="ARBA00001771"/>
    </source>
</evidence>
<dbReference type="CDD" id="cd00564">
    <property type="entry name" value="TMP_TenI"/>
    <property type="match status" value="1"/>
</dbReference>
<comment type="similarity">
    <text evidence="16">In the C-terminal section; belongs to the Thz kinase family.</text>
</comment>
<comment type="function">
    <text evidence="3">Condenses 4-methyl-5-(beta-hydroxyethyl)thiazole monophosphate (THZ-P) and 2-methyl-4-amino-5-hydroxymethyl pyrimidine pyrophosphate (HMP-PP) to form thiamine monophosphate (TMP).</text>
</comment>